<accession>A0AAV4I164</accession>
<feature type="domain" description="Reverse transcriptase" evidence="1">
    <location>
        <begin position="1"/>
        <end position="214"/>
    </location>
</feature>
<dbReference type="CDD" id="cd01650">
    <property type="entry name" value="RT_nLTR_like"/>
    <property type="match status" value="1"/>
</dbReference>
<evidence type="ECO:0000259" key="1">
    <source>
        <dbReference type="PROSITE" id="PS50878"/>
    </source>
</evidence>
<proteinExistence type="predicted"/>
<dbReference type="InterPro" id="IPR043502">
    <property type="entry name" value="DNA/RNA_pol_sf"/>
</dbReference>
<comment type="caution">
    <text evidence="2">The sequence shown here is derived from an EMBL/GenBank/DDBJ whole genome shotgun (WGS) entry which is preliminary data.</text>
</comment>
<protein>
    <submittedName>
        <fullName evidence="2">Endonuclease-reverse transcriptase</fullName>
    </submittedName>
</protein>
<evidence type="ECO:0000313" key="3">
    <source>
        <dbReference type="Proteomes" id="UP000762676"/>
    </source>
</evidence>
<keyword evidence="2" id="KW-0378">Hydrolase</keyword>
<keyword evidence="3" id="KW-1185">Reference proteome</keyword>
<dbReference type="PANTHER" id="PTHR47027">
    <property type="entry name" value="REVERSE TRANSCRIPTASE DOMAIN-CONTAINING PROTEIN"/>
    <property type="match status" value="1"/>
</dbReference>
<keyword evidence="2" id="KW-0540">Nuclease</keyword>
<dbReference type="AlphaFoldDB" id="A0AAV4I164"/>
<dbReference type="InterPro" id="IPR000477">
    <property type="entry name" value="RT_dom"/>
</dbReference>
<reference evidence="2 3" key="1">
    <citation type="journal article" date="2021" name="Elife">
        <title>Chloroplast acquisition without the gene transfer in kleptoplastic sea slugs, Plakobranchus ocellatus.</title>
        <authorList>
            <person name="Maeda T."/>
            <person name="Takahashi S."/>
            <person name="Yoshida T."/>
            <person name="Shimamura S."/>
            <person name="Takaki Y."/>
            <person name="Nagai Y."/>
            <person name="Toyoda A."/>
            <person name="Suzuki Y."/>
            <person name="Arimoto A."/>
            <person name="Ishii H."/>
            <person name="Satoh N."/>
            <person name="Nishiyama T."/>
            <person name="Hasebe M."/>
            <person name="Maruyama T."/>
            <person name="Minagawa J."/>
            <person name="Obokata J."/>
            <person name="Shigenobu S."/>
        </authorList>
    </citation>
    <scope>NUCLEOTIDE SEQUENCE [LARGE SCALE GENOMIC DNA]</scope>
</reference>
<dbReference type="GO" id="GO:0004519">
    <property type="term" value="F:endonuclease activity"/>
    <property type="evidence" value="ECO:0007669"/>
    <property type="project" value="UniProtKB-KW"/>
</dbReference>
<dbReference type="PANTHER" id="PTHR47027:SF20">
    <property type="entry name" value="REVERSE TRANSCRIPTASE-LIKE PROTEIN WITH RNA-DIRECTED DNA POLYMERASE DOMAIN"/>
    <property type="match status" value="1"/>
</dbReference>
<sequence>MRKVVLNSLKHEAEKIIADEQAGFRPGRSTVEQIFNVRILMEKYLHQQQKLHRVFIKFKKAFDKVWHEALRSTMRKYNINSNLISVIESLYSKATRAVFCNNNIRDRFRTTDRVRQGCLLPPTVPNIFLERIMTDAMEDYFGTVRIGGKPITNLLFAEDIDGLAGNECELASFVEKMNKASSNFGMEISAEKTYVMTNSKESSKKEIKVNGQILESVSKFKCLGSIIPDEGSKPEMLTRIA</sequence>
<evidence type="ECO:0000313" key="2">
    <source>
        <dbReference type="EMBL" id="GFS04188.1"/>
    </source>
</evidence>
<dbReference type="SUPFAM" id="SSF56672">
    <property type="entry name" value="DNA/RNA polymerases"/>
    <property type="match status" value="1"/>
</dbReference>
<gene>
    <name evidence="2" type="ORF">ElyMa_006489500</name>
</gene>
<keyword evidence="2" id="KW-0255">Endonuclease</keyword>
<dbReference type="PROSITE" id="PS50878">
    <property type="entry name" value="RT_POL"/>
    <property type="match status" value="1"/>
</dbReference>
<dbReference type="Proteomes" id="UP000762676">
    <property type="component" value="Unassembled WGS sequence"/>
</dbReference>
<dbReference type="Pfam" id="PF00078">
    <property type="entry name" value="RVT_1"/>
    <property type="match status" value="1"/>
</dbReference>
<dbReference type="EMBL" id="BMAT01013026">
    <property type="protein sequence ID" value="GFS04188.1"/>
    <property type="molecule type" value="Genomic_DNA"/>
</dbReference>
<organism evidence="2 3">
    <name type="scientific">Elysia marginata</name>
    <dbReference type="NCBI Taxonomy" id="1093978"/>
    <lineage>
        <taxon>Eukaryota</taxon>
        <taxon>Metazoa</taxon>
        <taxon>Spiralia</taxon>
        <taxon>Lophotrochozoa</taxon>
        <taxon>Mollusca</taxon>
        <taxon>Gastropoda</taxon>
        <taxon>Heterobranchia</taxon>
        <taxon>Euthyneura</taxon>
        <taxon>Panpulmonata</taxon>
        <taxon>Sacoglossa</taxon>
        <taxon>Placobranchoidea</taxon>
        <taxon>Plakobranchidae</taxon>
        <taxon>Elysia</taxon>
    </lineage>
</organism>
<name>A0AAV4I164_9GAST</name>